<dbReference type="Gene3D" id="3.40.50.300">
    <property type="entry name" value="P-loop containing nucleotide triphosphate hydrolases"/>
    <property type="match status" value="1"/>
</dbReference>
<reference evidence="2" key="1">
    <citation type="submission" date="2022-11" db="EMBL/GenBank/DDBJ databases">
        <title>Minimal conservation of predation-associated metabolite biosynthetic gene clusters underscores biosynthetic potential of Myxococcota including descriptions for ten novel species: Archangium lansinium sp. nov., Myxococcus landrumus sp. nov., Nannocystis bai.</title>
        <authorList>
            <person name="Ahearne A."/>
            <person name="Stevens C."/>
            <person name="Dowd S."/>
        </authorList>
    </citation>
    <scope>NUCLEOTIDE SEQUENCE</scope>
    <source>
        <strain evidence="2">Fl3</strain>
    </source>
</reference>
<dbReference type="EMBL" id="CP114040">
    <property type="protein sequence ID" value="WAS89971.1"/>
    <property type="molecule type" value="Genomic_DNA"/>
</dbReference>
<keyword evidence="3" id="KW-1185">Reference proteome</keyword>
<proteinExistence type="predicted"/>
<dbReference type="RefSeq" id="WP_269032298.1">
    <property type="nucleotide sequence ID" value="NZ_CP114040.1"/>
</dbReference>
<accession>A0ABY7GSQ7</accession>
<evidence type="ECO:0000313" key="2">
    <source>
        <dbReference type="EMBL" id="WAS89971.1"/>
    </source>
</evidence>
<dbReference type="InterPro" id="IPR011990">
    <property type="entry name" value="TPR-like_helical_dom_sf"/>
</dbReference>
<evidence type="ECO:0000313" key="3">
    <source>
        <dbReference type="Proteomes" id="UP001164459"/>
    </source>
</evidence>
<dbReference type="Gene3D" id="1.25.40.10">
    <property type="entry name" value="Tetratricopeptide repeat domain"/>
    <property type="match status" value="1"/>
</dbReference>
<gene>
    <name evidence="2" type="ORF">O0S08_27575</name>
</gene>
<dbReference type="InterPro" id="IPR027417">
    <property type="entry name" value="P-loop_NTPase"/>
</dbReference>
<feature type="region of interest" description="Disordered" evidence="1">
    <location>
        <begin position="52"/>
        <end position="79"/>
    </location>
</feature>
<dbReference type="Proteomes" id="UP001164459">
    <property type="component" value="Chromosome"/>
</dbReference>
<dbReference type="SUPFAM" id="SSF52540">
    <property type="entry name" value="P-loop containing nucleoside triphosphate hydrolases"/>
    <property type="match status" value="1"/>
</dbReference>
<dbReference type="PANTHER" id="PTHR47691:SF3">
    <property type="entry name" value="HTH-TYPE TRANSCRIPTIONAL REGULATOR RV0890C-RELATED"/>
    <property type="match status" value="1"/>
</dbReference>
<dbReference type="SUPFAM" id="SSF48452">
    <property type="entry name" value="TPR-like"/>
    <property type="match status" value="1"/>
</dbReference>
<dbReference type="PANTHER" id="PTHR47691">
    <property type="entry name" value="REGULATOR-RELATED"/>
    <property type="match status" value="1"/>
</dbReference>
<feature type="compositionally biased region" description="Acidic residues" evidence="1">
    <location>
        <begin position="53"/>
        <end position="63"/>
    </location>
</feature>
<name>A0ABY7GSQ7_9BACT</name>
<protein>
    <submittedName>
        <fullName evidence="2">Uncharacterized protein</fullName>
    </submittedName>
</protein>
<evidence type="ECO:0000256" key="1">
    <source>
        <dbReference type="SAM" id="MobiDB-lite"/>
    </source>
</evidence>
<organism evidence="2 3">
    <name type="scientific">Nannocystis punicea</name>
    <dbReference type="NCBI Taxonomy" id="2995304"/>
    <lineage>
        <taxon>Bacteria</taxon>
        <taxon>Pseudomonadati</taxon>
        <taxon>Myxococcota</taxon>
        <taxon>Polyangia</taxon>
        <taxon>Nannocystales</taxon>
        <taxon>Nannocystaceae</taxon>
        <taxon>Nannocystis</taxon>
    </lineage>
</organism>
<sequence length="1105" mass="121591">MSSGTDHPADALVVRVGGDPGPADLRLPDVPLAELGPVAYAELRLLARPPESTFDDVDEDDEPVPAAHATSYETPTPPAPHLVHPYFQANAFAGRDADLAELDAWLAHGQPARVITAPGGLGKSALAWAWVERRLADAPPWAGCLWFSFYERGADFDQLLRRLAAYAAGVPPAEASHAPRDELERRVLAALRARPFLIVVDGLERALVAYHRLGATSPPAEAIDLHACTDPRDGEFLRALCQASPSRLLATSRIFPTDLRDGDGLAPGVELRALEGLDPAEIPTLLRELGLEPDVRWIGQATRAMATLAHHALLWRLLASCGHEGPWLVDVILRREPARLRESILEVAYDALPTRARRLLSRLAPLHYAAELDDVLGLVGAPLGLRRPPPPPRARLREVEGKLATEHYYDRRRKLQNRRDALRDRCAEWDIYRALADTYERHPGTRAHYAAVHADLCLLETRGFLAWDRSSNRYDLHPVVRAYVLGRLDRDGNTAPSQAIVNHFVEAPHEVAEDVRCVADLRRSLELYRAYVGIGDLDGASEVYEDRLKDPLDALSAYPVMVELLTPLFPDGLFEPPHLDSHDAKVRRISDLAYALGQVGREPDAAAMHEVAVRLDLERRRTSLVRSLCDRSQSLADANRTRAAMHTLSLARRLMLATDGKQTGPLHDNVTLATDLGRWDEAEADMATLGKAHDTVRLDLCRAAIAFGRGEDPAPFLAEASVYLGRDWYAEIAADWNLLHGRIKAANGEFAAALSHLSEAVQLAHRMGSDSARAHAWRAVCLANLDRQAEARQALADARAVATRRDNRLVAGILAAAHLALGERDLAGPLALAGYREAWADGPQFSWFDDLRVCTGVLAELGLSPPELPSFDPTGAPRLSFEDEIEALIAELAPQRPAGGTPLLQLDPMLCEPPAKPDQGPPPRPGPPAFAVNGRVKIVTDAPWQADVNDQEGVVFWREPMQDHTARAETQRWKYVVYVPAKNVYRTVIERHLTALEGSVEPSYFFAERAEISFDVVVDDDSWIAEGCLRLPGETWRTFHAEKENYLPEACLKTFDWENGIRGLSLTLPGEVTMNKAALAQAFAALLGVEQIVEAPGPDSMMMRP</sequence>
<feature type="region of interest" description="Disordered" evidence="1">
    <location>
        <begin position="1"/>
        <end position="20"/>
    </location>
</feature>